<dbReference type="InterPro" id="IPR042187">
    <property type="entry name" value="Flagellin_C_sub2"/>
</dbReference>
<keyword evidence="7" id="KW-1185">Reference proteome</keyword>
<name>A0ABW0RXB2_9BURK</name>
<evidence type="ECO:0000313" key="6">
    <source>
        <dbReference type="EMBL" id="MFC5549432.1"/>
    </source>
</evidence>
<feature type="compositionally biased region" description="Gly residues" evidence="4">
    <location>
        <begin position="1"/>
        <end position="11"/>
    </location>
</feature>
<sequence length="70" mass="7345">MVHGRQGGADPGRGRAPSSINLASSQSRIQDVDYASTTAKLTRSQILQQAASAMLRQANGQPGAVLARLR</sequence>
<dbReference type="Pfam" id="PF00700">
    <property type="entry name" value="Flagellin_C"/>
    <property type="match status" value="1"/>
</dbReference>
<keyword evidence="3" id="KW-0975">Bacterial flagellum</keyword>
<dbReference type="EMBL" id="JBHSMZ010000008">
    <property type="protein sequence ID" value="MFC5549432.1"/>
    <property type="molecule type" value="Genomic_DNA"/>
</dbReference>
<keyword evidence="6" id="KW-0282">Flagellum</keyword>
<evidence type="ECO:0000259" key="5">
    <source>
        <dbReference type="Pfam" id="PF00700"/>
    </source>
</evidence>
<evidence type="ECO:0000256" key="3">
    <source>
        <dbReference type="ARBA" id="ARBA00023143"/>
    </source>
</evidence>
<feature type="domain" description="Flagellin C-terminal" evidence="5">
    <location>
        <begin position="19"/>
        <end position="66"/>
    </location>
</feature>
<dbReference type="Proteomes" id="UP001596086">
    <property type="component" value="Unassembled WGS sequence"/>
</dbReference>
<reference evidence="7" key="1">
    <citation type="journal article" date="2019" name="Int. J. Syst. Evol. Microbiol.">
        <title>The Global Catalogue of Microorganisms (GCM) 10K type strain sequencing project: providing services to taxonomists for standard genome sequencing and annotation.</title>
        <authorList>
            <consortium name="The Broad Institute Genomics Platform"/>
            <consortium name="The Broad Institute Genome Sequencing Center for Infectious Disease"/>
            <person name="Wu L."/>
            <person name="Ma J."/>
        </authorList>
    </citation>
    <scope>NUCLEOTIDE SEQUENCE [LARGE SCALE GENOMIC DNA]</scope>
    <source>
        <strain evidence="7">CGMCC 4.5798</strain>
    </source>
</reference>
<evidence type="ECO:0000313" key="7">
    <source>
        <dbReference type="Proteomes" id="UP001596086"/>
    </source>
</evidence>
<dbReference type="InterPro" id="IPR001492">
    <property type="entry name" value="Flagellin"/>
</dbReference>
<dbReference type="PANTHER" id="PTHR42792:SF2">
    <property type="entry name" value="FLAGELLIN"/>
    <property type="match status" value="1"/>
</dbReference>
<comment type="caution">
    <text evidence="6">The sequence shown here is derived from an EMBL/GenBank/DDBJ whole genome shotgun (WGS) entry which is preliminary data.</text>
</comment>
<organism evidence="6 7">
    <name type="scientific">Massilia aerilata</name>
    <dbReference type="NCBI Taxonomy" id="453817"/>
    <lineage>
        <taxon>Bacteria</taxon>
        <taxon>Pseudomonadati</taxon>
        <taxon>Pseudomonadota</taxon>
        <taxon>Betaproteobacteria</taxon>
        <taxon>Burkholderiales</taxon>
        <taxon>Oxalobacteraceae</taxon>
        <taxon>Telluria group</taxon>
        <taxon>Massilia</taxon>
    </lineage>
</organism>
<comment type="subcellular location">
    <subcellularLocation>
        <location evidence="1">Bacterial flagellum</location>
    </subcellularLocation>
</comment>
<evidence type="ECO:0000256" key="2">
    <source>
        <dbReference type="ARBA" id="ARBA00005709"/>
    </source>
</evidence>
<dbReference type="Gene3D" id="6.10.10.10">
    <property type="entry name" value="Flagellar export chaperone, C-terminal domain"/>
    <property type="match status" value="1"/>
</dbReference>
<gene>
    <name evidence="6" type="ORF">ACFPO9_13025</name>
</gene>
<feature type="region of interest" description="Disordered" evidence="4">
    <location>
        <begin position="1"/>
        <end position="27"/>
    </location>
</feature>
<keyword evidence="6" id="KW-0966">Cell projection</keyword>
<proteinExistence type="inferred from homology"/>
<dbReference type="InterPro" id="IPR046358">
    <property type="entry name" value="Flagellin_C"/>
</dbReference>
<dbReference type="PANTHER" id="PTHR42792">
    <property type="entry name" value="FLAGELLIN"/>
    <property type="match status" value="1"/>
</dbReference>
<accession>A0ABW0RXB2</accession>
<protein>
    <submittedName>
        <fullName evidence="6">Flagellin</fullName>
    </submittedName>
</protein>
<comment type="similarity">
    <text evidence="2">Belongs to the bacterial flagellin family.</text>
</comment>
<dbReference type="SUPFAM" id="SSF64518">
    <property type="entry name" value="Phase 1 flagellin"/>
    <property type="match status" value="1"/>
</dbReference>
<dbReference type="RefSeq" id="WP_379771411.1">
    <property type="nucleotide sequence ID" value="NZ_JBHSMZ010000008.1"/>
</dbReference>
<evidence type="ECO:0000256" key="4">
    <source>
        <dbReference type="SAM" id="MobiDB-lite"/>
    </source>
</evidence>
<keyword evidence="6" id="KW-0969">Cilium</keyword>
<evidence type="ECO:0000256" key="1">
    <source>
        <dbReference type="ARBA" id="ARBA00004365"/>
    </source>
</evidence>
<feature type="compositionally biased region" description="Polar residues" evidence="4">
    <location>
        <begin position="18"/>
        <end position="27"/>
    </location>
</feature>